<dbReference type="NCBIfam" id="NF008867">
    <property type="entry name" value="PRK11902.1"/>
    <property type="match status" value="1"/>
</dbReference>
<feature type="transmembrane region" description="Helical" evidence="14">
    <location>
        <begin position="288"/>
        <end position="309"/>
    </location>
</feature>
<proteinExistence type="inferred from homology"/>
<dbReference type="FunFam" id="1.20.1250.20:FF:000072">
    <property type="entry name" value="Muropeptide transporter AmpG"/>
    <property type="match status" value="1"/>
</dbReference>
<dbReference type="Gene3D" id="1.20.1250.20">
    <property type="entry name" value="MFS general substrate transporter like domains"/>
    <property type="match status" value="1"/>
</dbReference>
<evidence type="ECO:0000313" key="17">
    <source>
        <dbReference type="Proteomes" id="UP000584405"/>
    </source>
</evidence>
<feature type="transmembrane region" description="Helical" evidence="14">
    <location>
        <begin position="81"/>
        <end position="101"/>
    </location>
</feature>
<dbReference type="EMBL" id="JACDRT010000004">
    <property type="protein sequence ID" value="MBA0158213.1"/>
    <property type="molecule type" value="Genomic_DNA"/>
</dbReference>
<feature type="transmembrane region" description="Helical" evidence="14">
    <location>
        <begin position="225"/>
        <end position="250"/>
    </location>
</feature>
<evidence type="ECO:0000259" key="15">
    <source>
        <dbReference type="PROSITE" id="PS50850"/>
    </source>
</evidence>
<dbReference type="InterPro" id="IPR020846">
    <property type="entry name" value="MFS_dom"/>
</dbReference>
<organism evidence="16 17">
    <name type="scientific">Pectobacterium versatile</name>
    <dbReference type="NCBI Taxonomy" id="2488639"/>
    <lineage>
        <taxon>Bacteria</taxon>
        <taxon>Pseudomonadati</taxon>
        <taxon>Pseudomonadota</taxon>
        <taxon>Gammaproteobacteria</taxon>
        <taxon>Enterobacterales</taxon>
        <taxon>Pectobacteriaceae</taxon>
        <taxon>Pectobacterium</taxon>
    </lineage>
</organism>
<feature type="transmembrane region" description="Helical" evidence="14">
    <location>
        <begin position="315"/>
        <end position="342"/>
    </location>
</feature>
<dbReference type="FunFam" id="1.20.1250.20:FF:000080">
    <property type="entry name" value="Muropeptide transporter AmpG"/>
    <property type="match status" value="1"/>
</dbReference>
<dbReference type="AlphaFoldDB" id="A0AAW3RLL0"/>
<reference evidence="16 17" key="1">
    <citation type="submission" date="2020-07" db="EMBL/GenBank/DDBJ databases">
        <title>Updated taxonomy of Pectobacterium genus in the CIRM-CFBP bacterial collection: when new species reveal old endemic population.</title>
        <authorList>
            <person name="Pedron J."/>
            <person name="Barny M.A."/>
            <person name="Portier P."/>
        </authorList>
    </citation>
    <scope>NUCLEOTIDE SEQUENCE [LARGE SCALE GENOMIC DNA]</scope>
    <source>
        <strain evidence="16 17">CFBP5669</strain>
    </source>
</reference>
<feature type="transmembrane region" description="Helical" evidence="14">
    <location>
        <begin position="49"/>
        <end position="69"/>
    </location>
</feature>
<accession>A0AAW3RLL0</accession>
<feature type="transmembrane region" description="Helical" evidence="14">
    <location>
        <begin position="262"/>
        <end position="281"/>
    </location>
</feature>
<keyword evidence="8 14" id="KW-1133">Transmembrane helix</keyword>
<keyword evidence="6 14" id="KW-0812">Transmembrane</keyword>
<feature type="transmembrane region" description="Helical" evidence="14">
    <location>
        <begin position="149"/>
        <end position="167"/>
    </location>
</feature>
<dbReference type="PANTHER" id="PTHR12778">
    <property type="entry name" value="SOLUTE CARRIER FAMILY 33 ACETYL-COA TRANSPORTER -RELATED"/>
    <property type="match status" value="1"/>
</dbReference>
<comment type="similarity">
    <text evidence="2">Belongs to the major facilitator superfamily.</text>
</comment>
<keyword evidence="5" id="KW-0997">Cell inner membrane</keyword>
<dbReference type="Pfam" id="PF07690">
    <property type="entry name" value="MFS_1"/>
    <property type="match status" value="1"/>
</dbReference>
<evidence type="ECO:0000313" key="16">
    <source>
        <dbReference type="EMBL" id="MBA0158213.1"/>
    </source>
</evidence>
<dbReference type="InterPro" id="IPR004752">
    <property type="entry name" value="AmpG_permease/AT-1"/>
</dbReference>
<keyword evidence="3" id="KW-0813">Transport</keyword>
<dbReference type="RefSeq" id="WP_180789998.1">
    <property type="nucleotide sequence ID" value="NZ_JACDRT010000004.1"/>
</dbReference>
<keyword evidence="7" id="KW-0769">Symport</keyword>
<evidence type="ECO:0000256" key="6">
    <source>
        <dbReference type="ARBA" id="ARBA00022692"/>
    </source>
</evidence>
<dbReference type="NCBIfam" id="TIGR00901">
    <property type="entry name" value="2A0125"/>
    <property type="match status" value="1"/>
</dbReference>
<dbReference type="GO" id="GO:0005886">
    <property type="term" value="C:plasma membrane"/>
    <property type="evidence" value="ECO:0007669"/>
    <property type="project" value="UniProtKB-SubCell"/>
</dbReference>
<feature type="domain" description="Major facilitator superfamily (MFS) profile" evidence="15">
    <location>
        <begin position="13"/>
        <end position="406"/>
    </location>
</feature>
<dbReference type="GO" id="GO:0015293">
    <property type="term" value="F:symporter activity"/>
    <property type="evidence" value="ECO:0007669"/>
    <property type="project" value="UniProtKB-KW"/>
</dbReference>
<sequence length="495" mass="54392">MFSRIIALFSQRNSLFMLLFGFASGLPLALTSGTLQAWMTVENVDLKTIGFFSLVGQAYVFKFLWSPLMDRYTPPFLGRRRGWLILSQLLLIAAIIGMGFMNPARDLWWLAALAVLVAFCSASQDIVFDAYKTDLLPPEERGTGAATSVLGYRLAMLVSGGLALWMADRYFGWQATYWLMAGLMLIGVFATLLAPEPLNSQPAPRTMEQAIVAPLRDFFARNNAWLILLLIVLYKLGDAFAVSLTTTFLIRGVGFNAGDVGLVNKTLGLFATIVGAIYGGLLMQRLSLFRALMLFGILQAVSNAGYWLLAITDKSLFTMASAVFLENLCGGMGTAAFVALLMTLCNKSFSATQFALLSALAAVGRVYVGPIAGWFVESYGWAWFYLFSIFAALPGLAILMICRETLEFTQKTDTFQLRTNFQNYYKKAMHVLGLGVIVLVLWLMLLISNALEWSSLPLLAEYLLAAGGALALLGIFFGSLLDYLSLRRASKQSAH</sequence>
<feature type="transmembrane region" description="Helical" evidence="14">
    <location>
        <begin position="431"/>
        <end position="451"/>
    </location>
</feature>
<dbReference type="PROSITE" id="PS50850">
    <property type="entry name" value="MFS"/>
    <property type="match status" value="1"/>
</dbReference>
<dbReference type="Proteomes" id="UP000584405">
    <property type="component" value="Unassembled WGS sequence"/>
</dbReference>
<comment type="subcellular location">
    <subcellularLocation>
        <location evidence="1">Cell inner membrane</location>
        <topology evidence="1">Multi-pass membrane protein</topology>
    </subcellularLocation>
</comment>
<name>A0AAW3RLL0_9GAMM</name>
<evidence type="ECO:0000256" key="9">
    <source>
        <dbReference type="ARBA" id="ARBA00023136"/>
    </source>
</evidence>
<evidence type="ECO:0000256" key="3">
    <source>
        <dbReference type="ARBA" id="ARBA00022448"/>
    </source>
</evidence>
<dbReference type="GO" id="GO:0071555">
    <property type="term" value="P:cell wall organization"/>
    <property type="evidence" value="ECO:0007669"/>
    <property type="project" value="UniProtKB-KW"/>
</dbReference>
<dbReference type="PANTHER" id="PTHR12778:SF10">
    <property type="entry name" value="MAJOR FACILITATOR SUPERFAMILY DOMAIN-CONTAINING PROTEIN 3"/>
    <property type="match status" value="1"/>
</dbReference>
<dbReference type="InterPro" id="IPR011701">
    <property type="entry name" value="MFS"/>
</dbReference>
<evidence type="ECO:0000256" key="11">
    <source>
        <dbReference type="ARBA" id="ARBA00070810"/>
    </source>
</evidence>
<evidence type="ECO:0000256" key="12">
    <source>
        <dbReference type="ARBA" id="ARBA00077927"/>
    </source>
</evidence>
<keyword evidence="9 14" id="KW-0472">Membrane</keyword>
<evidence type="ECO:0000256" key="2">
    <source>
        <dbReference type="ARBA" id="ARBA00008335"/>
    </source>
</evidence>
<gene>
    <name evidence="16" type="primary">ampG</name>
    <name evidence="16" type="ORF">H0253_05070</name>
</gene>
<protein>
    <recommendedName>
        <fullName evidence="11">Anhydromuropeptide permease</fullName>
    </recommendedName>
    <alternativeName>
        <fullName evidence="12">AmpG permease</fullName>
    </alternativeName>
    <alternativeName>
        <fullName evidence="13">Muropeptide:H(+) symporter</fullName>
    </alternativeName>
</protein>
<keyword evidence="10" id="KW-0961">Cell wall biogenesis/degradation</keyword>
<dbReference type="CDD" id="cd17486">
    <property type="entry name" value="MFS_AmpG_like"/>
    <property type="match status" value="1"/>
</dbReference>
<feature type="transmembrane region" description="Helical" evidence="14">
    <location>
        <begin position="173"/>
        <end position="195"/>
    </location>
</feature>
<feature type="transmembrane region" description="Helical" evidence="14">
    <location>
        <begin position="463"/>
        <end position="484"/>
    </location>
</feature>
<evidence type="ECO:0000256" key="14">
    <source>
        <dbReference type="SAM" id="Phobius"/>
    </source>
</evidence>
<dbReference type="InterPro" id="IPR036259">
    <property type="entry name" value="MFS_trans_sf"/>
</dbReference>
<evidence type="ECO:0000256" key="13">
    <source>
        <dbReference type="ARBA" id="ARBA00081926"/>
    </source>
</evidence>
<evidence type="ECO:0000256" key="1">
    <source>
        <dbReference type="ARBA" id="ARBA00004429"/>
    </source>
</evidence>
<evidence type="ECO:0000256" key="10">
    <source>
        <dbReference type="ARBA" id="ARBA00023316"/>
    </source>
</evidence>
<evidence type="ECO:0000256" key="8">
    <source>
        <dbReference type="ARBA" id="ARBA00022989"/>
    </source>
</evidence>
<dbReference type="NCBIfam" id="NF008238">
    <property type="entry name" value="PRK11010.1"/>
    <property type="match status" value="1"/>
</dbReference>
<keyword evidence="4" id="KW-1003">Cell membrane</keyword>
<dbReference type="SUPFAM" id="SSF103473">
    <property type="entry name" value="MFS general substrate transporter"/>
    <property type="match status" value="1"/>
</dbReference>
<comment type="caution">
    <text evidence="16">The sequence shown here is derived from an EMBL/GenBank/DDBJ whole genome shotgun (WGS) entry which is preliminary data.</text>
</comment>
<evidence type="ECO:0000256" key="5">
    <source>
        <dbReference type="ARBA" id="ARBA00022519"/>
    </source>
</evidence>
<evidence type="ECO:0000256" key="7">
    <source>
        <dbReference type="ARBA" id="ARBA00022847"/>
    </source>
</evidence>
<evidence type="ECO:0000256" key="4">
    <source>
        <dbReference type="ARBA" id="ARBA00022475"/>
    </source>
</evidence>
<feature type="transmembrane region" description="Helical" evidence="14">
    <location>
        <begin position="107"/>
        <end position="128"/>
    </location>
</feature>
<feature type="transmembrane region" description="Helical" evidence="14">
    <location>
        <begin position="354"/>
        <end position="376"/>
    </location>
</feature>
<feature type="transmembrane region" description="Helical" evidence="14">
    <location>
        <begin position="382"/>
        <end position="402"/>
    </location>
</feature>